<accession>A0ABS8RPF2</accession>
<evidence type="ECO:0000313" key="1">
    <source>
        <dbReference type="EMBL" id="MCD7448453.1"/>
    </source>
</evidence>
<name>A0ABS8RPF2_DATST</name>
<protein>
    <submittedName>
        <fullName evidence="1">Uncharacterized protein</fullName>
    </submittedName>
</protein>
<comment type="caution">
    <text evidence="1">The sequence shown here is derived from an EMBL/GenBank/DDBJ whole genome shotgun (WGS) entry which is preliminary data.</text>
</comment>
<evidence type="ECO:0000313" key="2">
    <source>
        <dbReference type="Proteomes" id="UP000823775"/>
    </source>
</evidence>
<dbReference type="EMBL" id="JACEIK010000062">
    <property type="protein sequence ID" value="MCD7448453.1"/>
    <property type="molecule type" value="Genomic_DNA"/>
</dbReference>
<proteinExistence type="predicted"/>
<feature type="non-terminal residue" evidence="1">
    <location>
        <position position="1"/>
    </location>
</feature>
<sequence length="78" mass="8347">ADCVERGGSWIEEGKAGVAATGCRAQVAAPGERVRGAWVPVKYCEGKRKGRWSTESRAGGWRVVVGKREKRGTTSGWG</sequence>
<keyword evidence="2" id="KW-1185">Reference proteome</keyword>
<gene>
    <name evidence="1" type="ORF">HAX54_042251</name>
</gene>
<reference evidence="1 2" key="1">
    <citation type="journal article" date="2021" name="BMC Genomics">
        <title>Datura genome reveals duplications of psychoactive alkaloid biosynthetic genes and high mutation rate following tissue culture.</title>
        <authorList>
            <person name="Rajewski A."/>
            <person name="Carter-House D."/>
            <person name="Stajich J."/>
            <person name="Litt A."/>
        </authorList>
    </citation>
    <scope>NUCLEOTIDE SEQUENCE [LARGE SCALE GENOMIC DNA]</scope>
    <source>
        <strain evidence="1">AR-01</strain>
    </source>
</reference>
<organism evidence="1 2">
    <name type="scientific">Datura stramonium</name>
    <name type="common">Jimsonweed</name>
    <name type="synonym">Common thornapple</name>
    <dbReference type="NCBI Taxonomy" id="4076"/>
    <lineage>
        <taxon>Eukaryota</taxon>
        <taxon>Viridiplantae</taxon>
        <taxon>Streptophyta</taxon>
        <taxon>Embryophyta</taxon>
        <taxon>Tracheophyta</taxon>
        <taxon>Spermatophyta</taxon>
        <taxon>Magnoliopsida</taxon>
        <taxon>eudicotyledons</taxon>
        <taxon>Gunneridae</taxon>
        <taxon>Pentapetalae</taxon>
        <taxon>asterids</taxon>
        <taxon>lamiids</taxon>
        <taxon>Solanales</taxon>
        <taxon>Solanaceae</taxon>
        <taxon>Solanoideae</taxon>
        <taxon>Datureae</taxon>
        <taxon>Datura</taxon>
    </lineage>
</organism>
<dbReference type="Proteomes" id="UP000823775">
    <property type="component" value="Unassembled WGS sequence"/>
</dbReference>